<dbReference type="Proteomes" id="UP000070444">
    <property type="component" value="Unassembled WGS sequence"/>
</dbReference>
<evidence type="ECO:0000313" key="15">
    <source>
        <dbReference type="EMBL" id="KXN73421.1"/>
    </source>
</evidence>
<dbReference type="FunFam" id="1.10.1670.10:FF:000005">
    <property type="entry name" value="N-glycosylase/DNA lyase OGG1"/>
    <property type="match status" value="1"/>
</dbReference>
<evidence type="ECO:0000256" key="13">
    <source>
        <dbReference type="ARBA" id="ARBA00073127"/>
    </source>
</evidence>
<organism evidence="15 16">
    <name type="scientific">Conidiobolus coronatus (strain ATCC 28846 / CBS 209.66 / NRRL 28638)</name>
    <name type="common">Delacroixia coronata</name>
    <dbReference type="NCBI Taxonomy" id="796925"/>
    <lineage>
        <taxon>Eukaryota</taxon>
        <taxon>Fungi</taxon>
        <taxon>Fungi incertae sedis</taxon>
        <taxon>Zoopagomycota</taxon>
        <taxon>Entomophthoromycotina</taxon>
        <taxon>Entomophthoromycetes</taxon>
        <taxon>Entomophthorales</taxon>
        <taxon>Ancylistaceae</taxon>
        <taxon>Conidiobolus</taxon>
    </lineage>
</organism>
<dbReference type="OrthoDB" id="238681at2759"/>
<evidence type="ECO:0000256" key="2">
    <source>
        <dbReference type="ARBA" id="ARBA00010679"/>
    </source>
</evidence>
<dbReference type="SMART" id="SM00478">
    <property type="entry name" value="ENDO3c"/>
    <property type="match status" value="1"/>
</dbReference>
<dbReference type="FunFam" id="1.10.340.30:FF:000006">
    <property type="entry name" value="N-glycosylase/DNA lyase isoform X2"/>
    <property type="match status" value="1"/>
</dbReference>
<dbReference type="EMBL" id="KQ964437">
    <property type="protein sequence ID" value="KXN73421.1"/>
    <property type="molecule type" value="Genomic_DNA"/>
</dbReference>
<dbReference type="Pfam" id="PF07934">
    <property type="entry name" value="OGG_N"/>
    <property type="match status" value="1"/>
</dbReference>
<sequence length="337" mass="39036">MSWKSIKVSRLELDIGFIFTSGQNFLWKLTNSVEGEWTGVISGNLINLKQDDDTLFYRLNATNNPSMLKNSDKLLPILEDFFQLNLLNLQVEYESWKQKDSNFKLKSVKLDGLRMLRQDPLENCFSFICSSNNNVKRITKMLNSLCQIYGEPIGEEYEGHQFYTFPDVKKLTPDSVEKKLRELGFGYRAKYINQAAKLIHAKNLELKESWLHTLRSLPYEEVHNALIEIPGVGPKVADCICLMSMDKHEAIPIDTHIWQIATKDYKLITGKTKTLTKSNYTLISNHFRNLWGPYAGWAHSVLFTYKMNNMEKDEAPPSKKVKIEKVKVEVKEEIKEE</sequence>
<dbReference type="GO" id="GO:0005634">
    <property type="term" value="C:nucleus"/>
    <property type="evidence" value="ECO:0007669"/>
    <property type="project" value="UniProtKB-SubCell"/>
</dbReference>
<dbReference type="GO" id="GO:0140078">
    <property type="term" value="F:class I DNA-(apurinic or apyrimidinic site) endonuclease activity"/>
    <property type="evidence" value="ECO:0007669"/>
    <property type="project" value="UniProtKB-EC"/>
</dbReference>
<keyword evidence="9" id="KW-0511">Multifunctional enzyme</keyword>
<keyword evidence="10" id="KW-0326">Glycosidase</keyword>
<dbReference type="PANTHER" id="PTHR10242">
    <property type="entry name" value="8-OXOGUANINE DNA GLYCOSYLASE"/>
    <property type="match status" value="1"/>
</dbReference>
<dbReference type="OMA" id="GYAQEYL"/>
<dbReference type="Pfam" id="PF00730">
    <property type="entry name" value="HhH-GPD"/>
    <property type="match status" value="1"/>
</dbReference>
<accession>A0A137PEP0</accession>
<keyword evidence="4" id="KW-0227">DNA damage</keyword>
<protein>
    <recommendedName>
        <fullName evidence="13">N-glycosylase/DNA lyase</fullName>
        <ecNumber evidence="3">4.2.99.18</ecNumber>
    </recommendedName>
</protein>
<dbReference type="GO" id="GO:0006289">
    <property type="term" value="P:nucleotide-excision repair"/>
    <property type="evidence" value="ECO:0007669"/>
    <property type="project" value="InterPro"/>
</dbReference>
<dbReference type="InterPro" id="IPR023170">
    <property type="entry name" value="HhH_base_excis_C"/>
</dbReference>
<dbReference type="PANTHER" id="PTHR10242:SF2">
    <property type="entry name" value="N-GLYCOSYLASE_DNA LYASE"/>
    <property type="match status" value="1"/>
</dbReference>
<dbReference type="SUPFAM" id="SSF48150">
    <property type="entry name" value="DNA-glycosylase"/>
    <property type="match status" value="1"/>
</dbReference>
<keyword evidence="5" id="KW-0378">Hydrolase</keyword>
<evidence type="ECO:0000256" key="11">
    <source>
        <dbReference type="ARBA" id="ARBA00025652"/>
    </source>
</evidence>
<evidence type="ECO:0000256" key="1">
    <source>
        <dbReference type="ARBA" id="ARBA00004123"/>
    </source>
</evidence>
<evidence type="ECO:0000256" key="6">
    <source>
        <dbReference type="ARBA" id="ARBA00023204"/>
    </source>
</evidence>
<dbReference type="GO" id="GO:0003684">
    <property type="term" value="F:damaged DNA binding"/>
    <property type="evidence" value="ECO:0007669"/>
    <property type="project" value="InterPro"/>
</dbReference>
<evidence type="ECO:0000256" key="4">
    <source>
        <dbReference type="ARBA" id="ARBA00022763"/>
    </source>
</evidence>
<evidence type="ECO:0000256" key="8">
    <source>
        <dbReference type="ARBA" id="ARBA00023242"/>
    </source>
</evidence>
<dbReference type="InterPro" id="IPR003265">
    <property type="entry name" value="HhH-GPD_domain"/>
</dbReference>
<proteinExistence type="inferred from homology"/>
<keyword evidence="7" id="KW-0456">Lyase</keyword>
<evidence type="ECO:0000256" key="5">
    <source>
        <dbReference type="ARBA" id="ARBA00022801"/>
    </source>
</evidence>
<comment type="function">
    <text evidence="11">DNA repair enzyme that incises DNA at 8-oxoG residues. Excises 7,8-dihydro-8-oxoguanine and 2,6-diamino-4-hydroxy-5-N-methylformamidopyrimidine (FAPY) from damaged DNA. Has a beta-lyase activity that nicks DNA 3' to the lesion.</text>
</comment>
<dbReference type="CDD" id="cd00056">
    <property type="entry name" value="ENDO3c"/>
    <property type="match status" value="1"/>
</dbReference>
<dbReference type="InterPro" id="IPR011257">
    <property type="entry name" value="DNA_glycosylase"/>
</dbReference>
<evidence type="ECO:0000256" key="9">
    <source>
        <dbReference type="ARBA" id="ARBA00023268"/>
    </source>
</evidence>
<dbReference type="InterPro" id="IPR012904">
    <property type="entry name" value="OGG_N"/>
</dbReference>
<dbReference type="EC" id="4.2.99.18" evidence="3"/>
<evidence type="ECO:0000259" key="14">
    <source>
        <dbReference type="SMART" id="SM00478"/>
    </source>
</evidence>
<dbReference type="InterPro" id="IPR052054">
    <property type="entry name" value="Oxidative_DNA_repair_enzyme"/>
</dbReference>
<keyword evidence="16" id="KW-1185">Reference proteome</keyword>
<evidence type="ECO:0000256" key="3">
    <source>
        <dbReference type="ARBA" id="ARBA00012720"/>
    </source>
</evidence>
<dbReference type="STRING" id="796925.A0A137PEP0"/>
<keyword evidence="6" id="KW-0234">DNA repair</keyword>
<evidence type="ECO:0000256" key="10">
    <source>
        <dbReference type="ARBA" id="ARBA00023295"/>
    </source>
</evidence>
<gene>
    <name evidence="15" type="ORF">CONCODRAFT_3654</name>
</gene>
<dbReference type="SUPFAM" id="SSF55945">
    <property type="entry name" value="TATA-box binding protein-like"/>
    <property type="match status" value="1"/>
</dbReference>
<reference evidence="15 16" key="1">
    <citation type="journal article" date="2015" name="Genome Biol. Evol.">
        <title>Phylogenomic analyses indicate that early fungi evolved digesting cell walls of algal ancestors of land plants.</title>
        <authorList>
            <person name="Chang Y."/>
            <person name="Wang S."/>
            <person name="Sekimoto S."/>
            <person name="Aerts A.L."/>
            <person name="Choi C."/>
            <person name="Clum A."/>
            <person name="LaButti K.M."/>
            <person name="Lindquist E.A."/>
            <person name="Yee Ngan C."/>
            <person name="Ohm R.A."/>
            <person name="Salamov A.A."/>
            <person name="Grigoriev I.V."/>
            <person name="Spatafora J.W."/>
            <person name="Berbee M.L."/>
        </authorList>
    </citation>
    <scope>NUCLEOTIDE SEQUENCE [LARGE SCALE GENOMIC DNA]</scope>
    <source>
        <strain evidence="15 16">NRRL 28638</strain>
    </source>
</reference>
<dbReference type="GO" id="GO:0034039">
    <property type="term" value="F:8-oxo-7,8-dihydroguanine DNA N-glycosylase activity"/>
    <property type="evidence" value="ECO:0007669"/>
    <property type="project" value="TreeGrafter"/>
</dbReference>
<dbReference type="Gene3D" id="1.10.1670.10">
    <property type="entry name" value="Helix-hairpin-Helix base-excision DNA repair enzymes (C-terminal)"/>
    <property type="match status" value="1"/>
</dbReference>
<comment type="similarity">
    <text evidence="2">Belongs to the type-1 OGG1 family.</text>
</comment>
<dbReference type="AlphaFoldDB" id="A0A137PEP0"/>
<comment type="catalytic activity">
    <reaction evidence="12">
        <text>2'-deoxyribonucleotide-(2'-deoxyribose 5'-phosphate)-2'-deoxyribonucleotide-DNA = a 3'-end 2'-deoxyribonucleotide-(2,3-dehydro-2,3-deoxyribose 5'-phosphate)-DNA + a 5'-end 5'-phospho-2'-deoxyribonucleoside-DNA + H(+)</text>
        <dbReference type="Rhea" id="RHEA:66592"/>
        <dbReference type="Rhea" id="RHEA-COMP:13180"/>
        <dbReference type="Rhea" id="RHEA-COMP:16897"/>
        <dbReference type="Rhea" id="RHEA-COMP:17067"/>
        <dbReference type="ChEBI" id="CHEBI:15378"/>
        <dbReference type="ChEBI" id="CHEBI:136412"/>
        <dbReference type="ChEBI" id="CHEBI:157695"/>
        <dbReference type="ChEBI" id="CHEBI:167181"/>
        <dbReference type="EC" id="4.2.99.18"/>
    </reaction>
</comment>
<dbReference type="Gene3D" id="3.30.310.40">
    <property type="match status" value="1"/>
</dbReference>
<comment type="subcellular location">
    <subcellularLocation>
        <location evidence="1">Nucleus</location>
    </subcellularLocation>
</comment>
<dbReference type="Gene3D" id="1.10.340.30">
    <property type="entry name" value="Hypothetical protein, domain 2"/>
    <property type="match status" value="1"/>
</dbReference>
<name>A0A137PEP0_CONC2</name>
<evidence type="ECO:0000313" key="16">
    <source>
        <dbReference type="Proteomes" id="UP000070444"/>
    </source>
</evidence>
<feature type="domain" description="HhH-GPD" evidence="14">
    <location>
        <begin position="129"/>
        <end position="300"/>
    </location>
</feature>
<evidence type="ECO:0000256" key="12">
    <source>
        <dbReference type="ARBA" id="ARBA00044632"/>
    </source>
</evidence>
<keyword evidence="8" id="KW-0539">Nucleus</keyword>
<evidence type="ECO:0000256" key="7">
    <source>
        <dbReference type="ARBA" id="ARBA00023239"/>
    </source>
</evidence>
<dbReference type="GO" id="GO:0006285">
    <property type="term" value="P:base-excision repair, AP site formation"/>
    <property type="evidence" value="ECO:0007669"/>
    <property type="project" value="TreeGrafter"/>
</dbReference>